<dbReference type="Proteomes" id="UP000887578">
    <property type="component" value="Unplaced"/>
</dbReference>
<name>A0A914Q349_9BILA</name>
<accession>A0A914Q349</accession>
<dbReference type="WBParaSite" id="PDA_v2.g25696.t1">
    <property type="protein sequence ID" value="PDA_v2.g25696.t1"/>
    <property type="gene ID" value="PDA_v2.g25696"/>
</dbReference>
<reference evidence="2" key="1">
    <citation type="submission" date="2022-11" db="UniProtKB">
        <authorList>
            <consortium name="WormBaseParasite"/>
        </authorList>
    </citation>
    <scope>IDENTIFICATION</scope>
</reference>
<protein>
    <submittedName>
        <fullName evidence="2">Uncharacterized protein</fullName>
    </submittedName>
</protein>
<sequence length="241" mass="27012">MVSSTCGIEIQHDLRFGKTGFKRTITTNNLTSDSLAPKLPDLYQLALTDSTSVKKPEDDPDLLGLTTVIRNIRNDIDDRNTHPDSFIMKKSITIITNYLNENLTDTVPGTLSQENAQAFIITPLHNASDIFDSDKFKICVNDVVALDQCSMDFCKDLTISIGKSAVPNTLPDLSQIKIFAATFHSDLWMLRTIATEIAKGDKNIYPQETIKYDYIKVHFAKADDEGSCKQMFFCFKTLKPT</sequence>
<evidence type="ECO:0000313" key="1">
    <source>
        <dbReference type="Proteomes" id="UP000887578"/>
    </source>
</evidence>
<evidence type="ECO:0000313" key="2">
    <source>
        <dbReference type="WBParaSite" id="PDA_v2.g25696.t1"/>
    </source>
</evidence>
<keyword evidence="1" id="KW-1185">Reference proteome</keyword>
<organism evidence="1 2">
    <name type="scientific">Panagrolaimus davidi</name>
    <dbReference type="NCBI Taxonomy" id="227884"/>
    <lineage>
        <taxon>Eukaryota</taxon>
        <taxon>Metazoa</taxon>
        <taxon>Ecdysozoa</taxon>
        <taxon>Nematoda</taxon>
        <taxon>Chromadorea</taxon>
        <taxon>Rhabditida</taxon>
        <taxon>Tylenchina</taxon>
        <taxon>Panagrolaimomorpha</taxon>
        <taxon>Panagrolaimoidea</taxon>
        <taxon>Panagrolaimidae</taxon>
        <taxon>Panagrolaimus</taxon>
    </lineage>
</organism>
<dbReference type="AlphaFoldDB" id="A0A914Q349"/>
<proteinExistence type="predicted"/>